<dbReference type="InterPro" id="IPR031823">
    <property type="entry name" value="TatT"/>
</dbReference>
<dbReference type="Proteomes" id="UP000886289">
    <property type="component" value="Unassembled WGS sequence"/>
</dbReference>
<evidence type="ECO:0008006" key="2">
    <source>
        <dbReference type="Google" id="ProtNLM"/>
    </source>
</evidence>
<accession>A0A7C0Y9P1</accession>
<protein>
    <recommendedName>
        <fullName evidence="2">Tetratricopeptide repeat protein</fullName>
    </recommendedName>
</protein>
<sequence length="291" mass="33636">MVYIKNMKIFLFLLLLIFLIGCFPSKRLTIGMTGLILESVGKACNKSANPEIIKSGLPAYLMLIDGLIEDWPENERLLIAGAQTYCSYAMFIEEEKRDLAKRLYLKGKRYALKVLCKNKKFKSALNKPLNEFEKVLKLFSKKYVPALFWTASCWLGYIQLSLDSVEALADLPKAISIIERVLMLNERFYYGSPHLYLGIYYAARPKSLGGNLNRAKFHFKKAFEISKGKFLMAYVFYAQYYARQKFDKKLFIETLKKVIETPQDIEPNLTLANTIAKEKAKKLLEKVDEYF</sequence>
<gene>
    <name evidence="1" type="ORF">ENG63_05985</name>
</gene>
<dbReference type="EMBL" id="DRBS01000232">
    <property type="protein sequence ID" value="HDD44391.1"/>
    <property type="molecule type" value="Genomic_DNA"/>
</dbReference>
<dbReference type="Gene3D" id="1.25.40.920">
    <property type="entry name" value="TRAP transporter T-component"/>
    <property type="match status" value="1"/>
</dbReference>
<dbReference type="Pfam" id="PF16811">
    <property type="entry name" value="TAtT"/>
    <property type="match status" value="1"/>
</dbReference>
<organism evidence="1">
    <name type="scientific">Desulfofervidus auxilii</name>
    <dbReference type="NCBI Taxonomy" id="1621989"/>
    <lineage>
        <taxon>Bacteria</taxon>
        <taxon>Pseudomonadati</taxon>
        <taxon>Thermodesulfobacteriota</taxon>
        <taxon>Candidatus Desulfofervidia</taxon>
        <taxon>Candidatus Desulfofervidales</taxon>
        <taxon>Candidatus Desulfofervidaceae</taxon>
        <taxon>Candidatus Desulfofervidus</taxon>
    </lineage>
</organism>
<reference evidence="1" key="1">
    <citation type="journal article" date="2020" name="mSystems">
        <title>Genome- and Community-Level Interaction Insights into Carbon Utilization and Element Cycling Functions of Hydrothermarchaeota in Hydrothermal Sediment.</title>
        <authorList>
            <person name="Zhou Z."/>
            <person name="Liu Y."/>
            <person name="Xu W."/>
            <person name="Pan J."/>
            <person name="Luo Z.H."/>
            <person name="Li M."/>
        </authorList>
    </citation>
    <scope>NUCLEOTIDE SEQUENCE [LARGE SCALE GENOMIC DNA]</scope>
    <source>
        <strain evidence="1">HyVt-233</strain>
    </source>
</reference>
<dbReference type="AlphaFoldDB" id="A0A7C0Y9P1"/>
<proteinExistence type="predicted"/>
<name>A0A7C0Y9P1_DESA2</name>
<comment type="caution">
    <text evidence="1">The sequence shown here is derived from an EMBL/GenBank/DDBJ whole genome shotgun (WGS) entry which is preliminary data.</text>
</comment>
<evidence type="ECO:0000313" key="1">
    <source>
        <dbReference type="EMBL" id="HDD44391.1"/>
    </source>
</evidence>
<dbReference type="InterPro" id="IPR038537">
    <property type="entry name" value="TatT_sf"/>
</dbReference>
<dbReference type="PROSITE" id="PS51257">
    <property type="entry name" value="PROKAR_LIPOPROTEIN"/>
    <property type="match status" value="1"/>
</dbReference>